<dbReference type="PANTHER" id="PTHR43065">
    <property type="entry name" value="SENSOR HISTIDINE KINASE"/>
    <property type="match status" value="1"/>
</dbReference>
<reference evidence="6" key="1">
    <citation type="submission" date="2020-08" db="EMBL/GenBank/DDBJ databases">
        <title>Novel species isolated from subtropical streams in China.</title>
        <authorList>
            <person name="Lu H."/>
        </authorList>
    </citation>
    <scope>NUCLEOTIDE SEQUENCE</scope>
    <source>
        <strain evidence="6">LX22W</strain>
    </source>
</reference>
<evidence type="ECO:0000259" key="5">
    <source>
        <dbReference type="PROSITE" id="PS50109"/>
    </source>
</evidence>
<dbReference type="AlphaFoldDB" id="A0A923KN88"/>
<dbReference type="SUPFAM" id="SSF53850">
    <property type="entry name" value="Periplasmic binding protein-like II"/>
    <property type="match status" value="1"/>
</dbReference>
<dbReference type="CDD" id="cd00082">
    <property type="entry name" value="HisKA"/>
    <property type="match status" value="1"/>
</dbReference>
<dbReference type="SUPFAM" id="SSF55874">
    <property type="entry name" value="ATPase domain of HSP90 chaperone/DNA topoisomerase II/histidine kinase"/>
    <property type="match status" value="1"/>
</dbReference>
<keyword evidence="7" id="KW-1185">Reference proteome</keyword>
<keyword evidence="3" id="KW-0597">Phosphoprotein</keyword>
<dbReference type="InterPro" id="IPR036890">
    <property type="entry name" value="HATPase_C_sf"/>
</dbReference>
<dbReference type="InterPro" id="IPR003661">
    <property type="entry name" value="HisK_dim/P_dom"/>
</dbReference>
<gene>
    <name evidence="6" type="ORF">H8K36_03270</name>
</gene>
<dbReference type="InterPro" id="IPR005467">
    <property type="entry name" value="His_kinase_dom"/>
</dbReference>
<dbReference type="Gene3D" id="1.10.287.130">
    <property type="match status" value="1"/>
</dbReference>
<proteinExistence type="predicted"/>
<dbReference type="InterPro" id="IPR003594">
    <property type="entry name" value="HATPase_dom"/>
</dbReference>
<evidence type="ECO:0000256" key="4">
    <source>
        <dbReference type="SAM" id="Phobius"/>
    </source>
</evidence>
<dbReference type="SUPFAM" id="SSF49785">
    <property type="entry name" value="Galactose-binding domain-like"/>
    <property type="match status" value="1"/>
</dbReference>
<feature type="domain" description="Histidine kinase" evidence="5">
    <location>
        <begin position="309"/>
        <end position="540"/>
    </location>
</feature>
<dbReference type="PRINTS" id="PR00344">
    <property type="entry name" value="BCTRLSENSOR"/>
</dbReference>
<dbReference type="Proteomes" id="UP000627446">
    <property type="component" value="Unassembled WGS sequence"/>
</dbReference>
<name>A0A923KN88_9BURK</name>
<dbReference type="Gene3D" id="3.30.565.10">
    <property type="entry name" value="Histidine kinase-like ATPase, C-terminal domain"/>
    <property type="match status" value="1"/>
</dbReference>
<keyword evidence="4" id="KW-1133">Transmembrane helix</keyword>
<dbReference type="SMART" id="SM00387">
    <property type="entry name" value="HATPase_c"/>
    <property type="match status" value="1"/>
</dbReference>
<dbReference type="PROSITE" id="PS50109">
    <property type="entry name" value="HIS_KIN"/>
    <property type="match status" value="1"/>
</dbReference>
<keyword evidence="4" id="KW-0812">Transmembrane</keyword>
<evidence type="ECO:0000256" key="1">
    <source>
        <dbReference type="ARBA" id="ARBA00000085"/>
    </source>
</evidence>
<dbReference type="RefSeq" id="WP_186915101.1">
    <property type="nucleotide sequence ID" value="NZ_JACOFZ010000001.1"/>
</dbReference>
<organism evidence="6 7">
    <name type="scientific">Undibacterium nitidum</name>
    <dbReference type="NCBI Taxonomy" id="2762298"/>
    <lineage>
        <taxon>Bacteria</taxon>
        <taxon>Pseudomonadati</taxon>
        <taxon>Pseudomonadota</taxon>
        <taxon>Betaproteobacteria</taxon>
        <taxon>Burkholderiales</taxon>
        <taxon>Oxalobacteraceae</taxon>
        <taxon>Undibacterium</taxon>
    </lineage>
</organism>
<evidence type="ECO:0000256" key="2">
    <source>
        <dbReference type="ARBA" id="ARBA00012438"/>
    </source>
</evidence>
<keyword evidence="4" id="KW-0472">Membrane</keyword>
<evidence type="ECO:0000313" key="6">
    <source>
        <dbReference type="EMBL" id="MBC3880383.1"/>
    </source>
</evidence>
<accession>A0A923KN88</accession>
<evidence type="ECO:0000313" key="7">
    <source>
        <dbReference type="Proteomes" id="UP000627446"/>
    </source>
</evidence>
<dbReference type="InterPro" id="IPR004358">
    <property type="entry name" value="Sig_transdc_His_kin-like_C"/>
</dbReference>
<dbReference type="InterPro" id="IPR008979">
    <property type="entry name" value="Galactose-bd-like_sf"/>
</dbReference>
<dbReference type="GO" id="GO:0000155">
    <property type="term" value="F:phosphorelay sensor kinase activity"/>
    <property type="evidence" value="ECO:0007669"/>
    <property type="project" value="InterPro"/>
</dbReference>
<dbReference type="EC" id="2.7.13.3" evidence="2"/>
<comment type="caution">
    <text evidence="6">The sequence shown here is derived from an EMBL/GenBank/DDBJ whole genome shotgun (WGS) entry which is preliminary data.</text>
</comment>
<comment type="catalytic activity">
    <reaction evidence="1">
        <text>ATP + protein L-histidine = ADP + protein N-phospho-L-histidine.</text>
        <dbReference type="EC" id="2.7.13.3"/>
    </reaction>
</comment>
<dbReference type="EMBL" id="JACOFZ010000001">
    <property type="protein sequence ID" value="MBC3880383.1"/>
    <property type="molecule type" value="Genomic_DNA"/>
</dbReference>
<feature type="transmembrane region" description="Helical" evidence="4">
    <location>
        <begin position="216"/>
        <end position="235"/>
    </location>
</feature>
<evidence type="ECO:0000256" key="3">
    <source>
        <dbReference type="ARBA" id="ARBA00022553"/>
    </source>
</evidence>
<dbReference type="Pfam" id="PF02518">
    <property type="entry name" value="HATPase_c"/>
    <property type="match status" value="1"/>
</dbReference>
<sequence>MVNRLFNRLLLGLVLVTLFALYAHENWMWQTWRLDQLPSSSFSAIDDRPEGGKSVAQLIQKDNSQVLSCDIVNAYQWPFCELALSLSPNDEGIDLRRFDTLKLRIESSGPEDSHQLRVFLRNFNPVYSKDQESTTLKPHEVVFDPSHETAEVSFKLSQFMVASWWVQEHPMPVAHLGPELDRVVSLSVVTGGNVRPGRHEIKLKGIELSGRWISSANFRLIIIFVWLFAIVMYLLNSWLQSSRELEQSDQLRHELRIANEILESRVEERTRALATSNARLIDTLQNLEGARNELVQSEKNAALGTLVSGIAHELNTPIGNALLVGSTLSDITKKLHAATNTGLTKRALNEFFEDALKGTEILIQNLERSATLIASFKQLSADQHSGQRREFNLKAVLEETVLAMAPRLKHTHHQLVLEVDDDIEMNSYPGPLSQVIMNFINNSILHAFEGIDAGTMRLCAHRTSESQVTIRFEDNGLGISASVLRRIFEPFFTTKLGKGGSGLGMHLAYNVVTQAFGGKIDIQSEPQRGTTIILDLPLVAPNSESIKAKLAVPKDVLDDYYRFLNGRKIGEVTYFGGEHSRRDVIELALFLRAIQASLPNTGIELIAVDNYSQGIEKLREGLITALATTAWKNDLQAFLGELVISEPIIRDGQTIVGIYTRPNNSVALACKDIKDFQTMRIASNSDWSVDWQTLQNLGALHCVDVKTWRQMVYMVSGGEVDVVLAPFPNNDDLCIEYDGCRLIPIPGLVVSLHGSRHFGVSRNELGKKIADTVFPALVQLVDNGSVTVAMRECGFINDTVKEWTVLQQEELIAPSSN</sequence>
<protein>
    <recommendedName>
        <fullName evidence="2">histidine kinase</fullName>
        <ecNumber evidence="2">2.7.13.3</ecNumber>
    </recommendedName>
</protein>